<feature type="transmembrane region" description="Helical" evidence="1">
    <location>
        <begin position="91"/>
        <end position="109"/>
    </location>
</feature>
<reference evidence="2" key="1">
    <citation type="journal article" date="2014" name="Int. J. Syst. Evol. Microbiol.">
        <title>Complete genome sequence of Corynebacterium casei LMG S-19264T (=DSM 44701T), isolated from a smear-ripened cheese.</title>
        <authorList>
            <consortium name="US DOE Joint Genome Institute (JGI-PGF)"/>
            <person name="Walter F."/>
            <person name="Albersmeier A."/>
            <person name="Kalinowski J."/>
            <person name="Ruckert C."/>
        </authorList>
    </citation>
    <scope>NUCLEOTIDE SEQUENCE</scope>
    <source>
        <strain evidence="2">JCM 4369</strain>
    </source>
</reference>
<dbReference type="Proteomes" id="UP000618795">
    <property type="component" value="Unassembled WGS sequence"/>
</dbReference>
<evidence type="ECO:0000313" key="3">
    <source>
        <dbReference type="Proteomes" id="UP000618795"/>
    </source>
</evidence>
<feature type="transmembrane region" description="Helical" evidence="1">
    <location>
        <begin position="53"/>
        <end position="71"/>
    </location>
</feature>
<proteinExistence type="predicted"/>
<keyword evidence="1" id="KW-1133">Transmembrane helix</keyword>
<keyword evidence="3" id="KW-1185">Reference proteome</keyword>
<reference evidence="2" key="2">
    <citation type="submission" date="2020-09" db="EMBL/GenBank/DDBJ databases">
        <authorList>
            <person name="Sun Q."/>
            <person name="Ohkuma M."/>
        </authorList>
    </citation>
    <scope>NUCLEOTIDE SEQUENCE</scope>
    <source>
        <strain evidence="2">JCM 4369</strain>
    </source>
</reference>
<feature type="transmembrane region" description="Helical" evidence="1">
    <location>
        <begin position="116"/>
        <end position="144"/>
    </location>
</feature>
<dbReference type="AlphaFoldDB" id="A0A918IKN7"/>
<evidence type="ECO:0000313" key="2">
    <source>
        <dbReference type="EMBL" id="GGV31055.1"/>
    </source>
</evidence>
<keyword evidence="1" id="KW-0812">Transmembrane</keyword>
<keyword evidence="1" id="KW-0472">Membrane</keyword>
<accession>A0A918IKN7</accession>
<dbReference type="EMBL" id="BMTD01000050">
    <property type="protein sequence ID" value="GGV31055.1"/>
    <property type="molecule type" value="Genomic_DNA"/>
</dbReference>
<gene>
    <name evidence="2" type="ORF">GCM10010260_84210</name>
</gene>
<feature type="transmembrane region" description="Helical" evidence="1">
    <location>
        <begin position="20"/>
        <end position="41"/>
    </location>
</feature>
<protein>
    <submittedName>
        <fullName evidence="2">Uncharacterized protein</fullName>
    </submittedName>
</protein>
<comment type="caution">
    <text evidence="2">The sequence shown here is derived from an EMBL/GenBank/DDBJ whole genome shotgun (WGS) entry which is preliminary data.</text>
</comment>
<organism evidence="2 3">
    <name type="scientific">Streptomyces filipinensis</name>
    <dbReference type="NCBI Taxonomy" id="66887"/>
    <lineage>
        <taxon>Bacteria</taxon>
        <taxon>Bacillati</taxon>
        <taxon>Actinomycetota</taxon>
        <taxon>Actinomycetes</taxon>
        <taxon>Kitasatosporales</taxon>
        <taxon>Streptomycetaceae</taxon>
        <taxon>Streptomyces</taxon>
    </lineage>
</organism>
<name>A0A918IKN7_9ACTN</name>
<evidence type="ECO:0000256" key="1">
    <source>
        <dbReference type="SAM" id="Phobius"/>
    </source>
</evidence>
<sequence length="153" mass="15449">MMTTTQIIATDVVLAAGPVFGSVGISGLALASGLLLFLGVRGSDRMKLDRDKAGGWGIAFGTLAVAAGELWGDVVRGISEVPTSVIQGSGLGSIGLGGVALALSILTFFPKWKKTLWPALLGISAGVIYGQAGGIWAIGVGLVLKFAHILGAM</sequence>